<keyword evidence="1" id="KW-1133">Transmembrane helix</keyword>
<proteinExistence type="predicted"/>
<name>A0A6J7CRQ8_9ZZZZ</name>
<keyword evidence="1" id="KW-0472">Membrane</keyword>
<accession>A0A6J7CRQ8</accession>
<dbReference type="PANTHER" id="PTHR35007:SF4">
    <property type="entry name" value="CONSERVED TRANSMEMBRANE PROTEIN-RELATED"/>
    <property type="match status" value="1"/>
</dbReference>
<dbReference type="AlphaFoldDB" id="A0A6J7CRQ8"/>
<keyword evidence="1" id="KW-0812">Transmembrane</keyword>
<organism evidence="2">
    <name type="scientific">freshwater metagenome</name>
    <dbReference type="NCBI Taxonomy" id="449393"/>
    <lineage>
        <taxon>unclassified sequences</taxon>
        <taxon>metagenomes</taxon>
        <taxon>ecological metagenomes</taxon>
    </lineage>
</organism>
<sequence length="230" mass="24238">MNALAMACAFATVWIAMSNPFADRLDLVTGASEPSINAFLSKGKAWFDMRRANRPERAARDIVELAHRWAGELGAGSAPLPSLLIALREGPEFLTQVADRLELGADPVKELSALADQPGCMGAGALAACWQVGTQVGGGLARTLLLVAEGLGNELLVREEVRAQVAAPRATAQLVAALPLAGPLLTALLGANFLTVFTHTAIGRLCLFSGLAFDVAGILWVRQIMIRASR</sequence>
<feature type="transmembrane region" description="Helical" evidence="1">
    <location>
        <begin position="201"/>
        <end position="221"/>
    </location>
</feature>
<dbReference type="PANTHER" id="PTHR35007">
    <property type="entry name" value="INTEGRAL MEMBRANE PROTEIN-RELATED"/>
    <property type="match status" value="1"/>
</dbReference>
<protein>
    <submittedName>
        <fullName evidence="2">Unannotated protein</fullName>
    </submittedName>
</protein>
<evidence type="ECO:0000256" key="1">
    <source>
        <dbReference type="SAM" id="Phobius"/>
    </source>
</evidence>
<gene>
    <name evidence="2" type="ORF">UFOPK3401_00139</name>
</gene>
<dbReference type="EMBL" id="CAFBLM010000002">
    <property type="protein sequence ID" value="CAB4858819.1"/>
    <property type="molecule type" value="Genomic_DNA"/>
</dbReference>
<evidence type="ECO:0000313" key="2">
    <source>
        <dbReference type="EMBL" id="CAB4858819.1"/>
    </source>
</evidence>
<reference evidence="2" key="1">
    <citation type="submission" date="2020-05" db="EMBL/GenBank/DDBJ databases">
        <authorList>
            <person name="Chiriac C."/>
            <person name="Salcher M."/>
            <person name="Ghai R."/>
            <person name="Kavagutti S V."/>
        </authorList>
    </citation>
    <scope>NUCLEOTIDE SEQUENCE</scope>
</reference>